<organism evidence="1 2">
    <name type="scientific">Mycobacterium gordonae</name>
    <dbReference type="NCBI Taxonomy" id="1778"/>
    <lineage>
        <taxon>Bacteria</taxon>
        <taxon>Bacillati</taxon>
        <taxon>Actinomycetota</taxon>
        <taxon>Actinomycetes</taxon>
        <taxon>Mycobacteriales</taxon>
        <taxon>Mycobacteriaceae</taxon>
        <taxon>Mycobacterium</taxon>
    </lineage>
</organism>
<gene>
    <name evidence="1" type="ORF">AO501_20100</name>
</gene>
<reference evidence="1 2" key="1">
    <citation type="submission" date="2015-10" db="EMBL/GenBank/DDBJ databases">
        <title>Mycobacterium gordonae draft genome assembly.</title>
        <authorList>
            <person name="Ustinova V."/>
            <person name="Smirnova T."/>
            <person name="Blagodatskikh K."/>
            <person name="Varlamov D."/>
            <person name="Larionova E."/>
            <person name="Chernousova L."/>
        </authorList>
    </citation>
    <scope>NUCLEOTIDE SEQUENCE [LARGE SCALE GENOMIC DNA]</scope>
    <source>
        <strain evidence="1 2">CTRI 14-8773</strain>
    </source>
</reference>
<evidence type="ECO:0000313" key="2">
    <source>
        <dbReference type="Proteomes" id="UP000051677"/>
    </source>
</evidence>
<dbReference type="OrthoDB" id="4724258at2"/>
<name>A0A0Q2XA26_MYCGO</name>
<sequence>MARITPTTAQLAELANTHLYYEVAMLRGALAEQDKRRAETPHIRDLDRDDPIRIACMAFFEAALIHARVLDDFLTLPPPNSGRNADDIWAGDYVPNWQPPNPSPLDRANPVVPGQKVRDSINKQLAHFSVLRLQQTAFYVGRITAEVLHDLKLFAEDTNNVCYQELQGVRDLINRAPWRTET</sequence>
<proteinExistence type="predicted"/>
<accession>A0A0Q2XA26</accession>
<dbReference type="AlphaFoldDB" id="A0A0Q2XA26"/>
<comment type="caution">
    <text evidence="1">The sequence shown here is derived from an EMBL/GenBank/DDBJ whole genome shotgun (WGS) entry which is preliminary data.</text>
</comment>
<protein>
    <submittedName>
        <fullName evidence="1">Uncharacterized protein</fullName>
    </submittedName>
</protein>
<evidence type="ECO:0000313" key="1">
    <source>
        <dbReference type="EMBL" id="KQH78060.1"/>
    </source>
</evidence>
<dbReference type="RefSeq" id="WP_055579074.1">
    <property type="nucleotide sequence ID" value="NZ_LKTM01000246.1"/>
</dbReference>
<dbReference type="EMBL" id="LKTM01000246">
    <property type="protein sequence ID" value="KQH78060.1"/>
    <property type="molecule type" value="Genomic_DNA"/>
</dbReference>
<dbReference type="Proteomes" id="UP000051677">
    <property type="component" value="Unassembled WGS sequence"/>
</dbReference>